<gene>
    <name evidence="2" type="ORF">Fmac_024166</name>
</gene>
<dbReference type="Proteomes" id="UP001603857">
    <property type="component" value="Unassembled WGS sequence"/>
</dbReference>
<dbReference type="EMBL" id="JBGMDY010000008">
    <property type="protein sequence ID" value="KAL2325108.1"/>
    <property type="molecule type" value="Genomic_DNA"/>
</dbReference>
<accession>A0ABD1LNK7</accession>
<sequence>MQAATISLLDMHATLEPTCKYSIDLHSAGAQPINYPAPQQYGKPPVYGMPSQGQPPQS</sequence>
<feature type="region of interest" description="Disordered" evidence="1">
    <location>
        <begin position="34"/>
        <end position="58"/>
    </location>
</feature>
<dbReference type="AlphaFoldDB" id="A0ABD1LNK7"/>
<protein>
    <submittedName>
        <fullName evidence="2">Uncharacterized protein</fullName>
    </submittedName>
</protein>
<evidence type="ECO:0000313" key="3">
    <source>
        <dbReference type="Proteomes" id="UP001603857"/>
    </source>
</evidence>
<organism evidence="2 3">
    <name type="scientific">Flemingia macrophylla</name>
    <dbReference type="NCBI Taxonomy" id="520843"/>
    <lineage>
        <taxon>Eukaryota</taxon>
        <taxon>Viridiplantae</taxon>
        <taxon>Streptophyta</taxon>
        <taxon>Embryophyta</taxon>
        <taxon>Tracheophyta</taxon>
        <taxon>Spermatophyta</taxon>
        <taxon>Magnoliopsida</taxon>
        <taxon>eudicotyledons</taxon>
        <taxon>Gunneridae</taxon>
        <taxon>Pentapetalae</taxon>
        <taxon>rosids</taxon>
        <taxon>fabids</taxon>
        <taxon>Fabales</taxon>
        <taxon>Fabaceae</taxon>
        <taxon>Papilionoideae</taxon>
        <taxon>50 kb inversion clade</taxon>
        <taxon>NPAAA clade</taxon>
        <taxon>indigoferoid/millettioid clade</taxon>
        <taxon>Phaseoleae</taxon>
        <taxon>Flemingia</taxon>
    </lineage>
</organism>
<name>A0ABD1LNK7_9FABA</name>
<reference evidence="2 3" key="1">
    <citation type="submission" date="2024-08" db="EMBL/GenBank/DDBJ databases">
        <title>Insights into the chromosomal genome structure of Flemingia macrophylla.</title>
        <authorList>
            <person name="Ding Y."/>
            <person name="Zhao Y."/>
            <person name="Bi W."/>
            <person name="Wu M."/>
            <person name="Zhao G."/>
            <person name="Gong Y."/>
            <person name="Li W."/>
            <person name="Zhang P."/>
        </authorList>
    </citation>
    <scope>NUCLEOTIDE SEQUENCE [LARGE SCALE GENOMIC DNA]</scope>
    <source>
        <strain evidence="2">DYQJB</strain>
        <tissue evidence="2">Leaf</tissue>
    </source>
</reference>
<keyword evidence="3" id="KW-1185">Reference proteome</keyword>
<comment type="caution">
    <text evidence="2">The sequence shown here is derived from an EMBL/GenBank/DDBJ whole genome shotgun (WGS) entry which is preliminary data.</text>
</comment>
<proteinExistence type="predicted"/>
<evidence type="ECO:0000256" key="1">
    <source>
        <dbReference type="SAM" id="MobiDB-lite"/>
    </source>
</evidence>
<evidence type="ECO:0000313" key="2">
    <source>
        <dbReference type="EMBL" id="KAL2325108.1"/>
    </source>
</evidence>